<evidence type="ECO:0000313" key="2">
    <source>
        <dbReference type="Proteomes" id="UP000729402"/>
    </source>
</evidence>
<protein>
    <submittedName>
        <fullName evidence="1">Uncharacterized protein</fullName>
    </submittedName>
</protein>
<reference evidence="1" key="1">
    <citation type="journal article" date="2021" name="bioRxiv">
        <title>Whole Genome Assembly and Annotation of Northern Wild Rice, Zizania palustris L., Supports a Whole Genome Duplication in the Zizania Genus.</title>
        <authorList>
            <person name="Haas M."/>
            <person name="Kono T."/>
            <person name="Macchietto M."/>
            <person name="Millas R."/>
            <person name="McGilp L."/>
            <person name="Shao M."/>
            <person name="Duquette J."/>
            <person name="Hirsch C.N."/>
            <person name="Kimball J."/>
        </authorList>
    </citation>
    <scope>NUCLEOTIDE SEQUENCE</scope>
    <source>
        <tissue evidence="1">Fresh leaf tissue</tissue>
    </source>
</reference>
<organism evidence="1 2">
    <name type="scientific">Zizania palustris</name>
    <name type="common">Northern wild rice</name>
    <dbReference type="NCBI Taxonomy" id="103762"/>
    <lineage>
        <taxon>Eukaryota</taxon>
        <taxon>Viridiplantae</taxon>
        <taxon>Streptophyta</taxon>
        <taxon>Embryophyta</taxon>
        <taxon>Tracheophyta</taxon>
        <taxon>Spermatophyta</taxon>
        <taxon>Magnoliopsida</taxon>
        <taxon>Liliopsida</taxon>
        <taxon>Poales</taxon>
        <taxon>Poaceae</taxon>
        <taxon>BOP clade</taxon>
        <taxon>Oryzoideae</taxon>
        <taxon>Oryzeae</taxon>
        <taxon>Zizaniinae</taxon>
        <taxon>Zizania</taxon>
    </lineage>
</organism>
<dbReference type="AlphaFoldDB" id="A0A8J6BL71"/>
<proteinExistence type="predicted"/>
<reference evidence="1" key="2">
    <citation type="submission" date="2021-02" db="EMBL/GenBank/DDBJ databases">
        <authorList>
            <person name="Kimball J.A."/>
            <person name="Haas M.W."/>
            <person name="Macchietto M."/>
            <person name="Kono T."/>
            <person name="Duquette J."/>
            <person name="Shao M."/>
        </authorList>
    </citation>
    <scope>NUCLEOTIDE SEQUENCE</scope>
    <source>
        <tissue evidence="1">Fresh leaf tissue</tissue>
    </source>
</reference>
<keyword evidence="2" id="KW-1185">Reference proteome</keyword>
<dbReference type="EMBL" id="JAAALK010000081">
    <property type="protein sequence ID" value="KAG8090132.1"/>
    <property type="molecule type" value="Genomic_DNA"/>
</dbReference>
<name>A0A8J6BL71_ZIZPA</name>
<gene>
    <name evidence="1" type="ORF">GUJ93_ZPchr0011g27502</name>
</gene>
<sequence>MMQKRKLPMTSCWILQPDRAAKFKIHPRLLLYLLLCTILLCSMHVDRITVWQLGPNTVVLSKMKSKLPHFQCKAHYDQFVESGNSFTEFRCSTELYSVVWSKIQSFTTS</sequence>
<accession>A0A8J6BL71</accession>
<comment type="caution">
    <text evidence="1">The sequence shown here is derived from an EMBL/GenBank/DDBJ whole genome shotgun (WGS) entry which is preliminary data.</text>
</comment>
<evidence type="ECO:0000313" key="1">
    <source>
        <dbReference type="EMBL" id="KAG8090132.1"/>
    </source>
</evidence>
<dbReference type="Proteomes" id="UP000729402">
    <property type="component" value="Unassembled WGS sequence"/>
</dbReference>